<dbReference type="GO" id="GO:0005634">
    <property type="term" value="C:nucleus"/>
    <property type="evidence" value="ECO:0007669"/>
    <property type="project" value="UniProtKB-SubCell"/>
</dbReference>
<dbReference type="CDD" id="cd12148">
    <property type="entry name" value="fungal_TF_MHR"/>
    <property type="match status" value="1"/>
</dbReference>
<evidence type="ECO:0000256" key="4">
    <source>
        <dbReference type="SAM" id="MobiDB-lite"/>
    </source>
</evidence>
<evidence type="ECO:0000256" key="2">
    <source>
        <dbReference type="ARBA" id="ARBA00022723"/>
    </source>
</evidence>
<dbReference type="InterPro" id="IPR050613">
    <property type="entry name" value="Sec_Metabolite_Reg"/>
</dbReference>
<dbReference type="GO" id="GO:0003677">
    <property type="term" value="F:DNA binding"/>
    <property type="evidence" value="ECO:0007669"/>
    <property type="project" value="InterPro"/>
</dbReference>
<dbReference type="Gene3D" id="4.10.240.10">
    <property type="entry name" value="Zn(2)-C6 fungal-type DNA-binding domain"/>
    <property type="match status" value="1"/>
</dbReference>
<dbReference type="CDD" id="cd00067">
    <property type="entry name" value="GAL4"/>
    <property type="match status" value="1"/>
</dbReference>
<dbReference type="PANTHER" id="PTHR31001:SF56">
    <property type="entry name" value="ZN(2)-C6 FUNGAL-TYPE DOMAIN-CONTAINING PROTEIN"/>
    <property type="match status" value="1"/>
</dbReference>
<organism evidence="6 7">
    <name type="scientific">Neolentinus lepideus HHB14362 ss-1</name>
    <dbReference type="NCBI Taxonomy" id="1314782"/>
    <lineage>
        <taxon>Eukaryota</taxon>
        <taxon>Fungi</taxon>
        <taxon>Dikarya</taxon>
        <taxon>Basidiomycota</taxon>
        <taxon>Agaricomycotina</taxon>
        <taxon>Agaricomycetes</taxon>
        <taxon>Gloeophyllales</taxon>
        <taxon>Gloeophyllaceae</taxon>
        <taxon>Neolentinus</taxon>
    </lineage>
</organism>
<dbReference type="GO" id="GO:0000981">
    <property type="term" value="F:DNA-binding transcription factor activity, RNA polymerase II-specific"/>
    <property type="evidence" value="ECO:0007669"/>
    <property type="project" value="InterPro"/>
</dbReference>
<dbReference type="PROSITE" id="PS50048">
    <property type="entry name" value="ZN2_CY6_FUNGAL_2"/>
    <property type="match status" value="1"/>
</dbReference>
<evidence type="ECO:0000256" key="3">
    <source>
        <dbReference type="ARBA" id="ARBA00023242"/>
    </source>
</evidence>
<keyword evidence="7" id="KW-1185">Reference proteome</keyword>
<evidence type="ECO:0000313" key="6">
    <source>
        <dbReference type="EMBL" id="KZT27270.1"/>
    </source>
</evidence>
<reference evidence="6 7" key="1">
    <citation type="journal article" date="2016" name="Mol. Biol. Evol.">
        <title>Comparative Genomics of Early-Diverging Mushroom-Forming Fungi Provides Insights into the Origins of Lignocellulose Decay Capabilities.</title>
        <authorList>
            <person name="Nagy L.G."/>
            <person name="Riley R."/>
            <person name="Tritt A."/>
            <person name="Adam C."/>
            <person name="Daum C."/>
            <person name="Floudas D."/>
            <person name="Sun H."/>
            <person name="Yadav J.S."/>
            <person name="Pangilinan J."/>
            <person name="Larsson K.H."/>
            <person name="Matsuura K."/>
            <person name="Barry K."/>
            <person name="Labutti K."/>
            <person name="Kuo R."/>
            <person name="Ohm R.A."/>
            <person name="Bhattacharya S.S."/>
            <person name="Shirouzu T."/>
            <person name="Yoshinaga Y."/>
            <person name="Martin F.M."/>
            <person name="Grigoriev I.V."/>
            <person name="Hibbett D.S."/>
        </authorList>
    </citation>
    <scope>NUCLEOTIDE SEQUENCE [LARGE SCALE GENOMIC DNA]</scope>
    <source>
        <strain evidence="6 7">HHB14362 ss-1</strain>
    </source>
</reference>
<gene>
    <name evidence="6" type="ORF">NEOLEDRAFT_1089468</name>
</gene>
<dbReference type="SMART" id="SM00906">
    <property type="entry name" value="Fungal_trans"/>
    <property type="match status" value="1"/>
</dbReference>
<sequence>MNRGYGPARVSCEECRRMKSRCDKRRPCGPCVRRGCADICPNGTLPTRRVFRSMYADKEALQLKLDPLCNRIQQLEEALSLLSLQASDEPHPLLSEELRALILTDKSQERSRDPASTSQTPSHSPPPPPLIETWKEDFGTLTVDEDGRTKYFGRSAGPEILIQVMREEETIPPSNDNGSILSPRPRPTRPSLASYAPPLHSYDEQFLSYLESRLPSYPRASALCETYLEHSSWFFGPIQRDELINEIFTPIYNSLAVQRRGGARTYNPIKLAVFFLVLSHGAITDLTLPPYNDEAEGYYQAGSSMISMSDVTEAPSIEIIQAFGYMGTYHSLCEPRHGLSSAWPLIAVAIKMSQSAGLHVDGALWKLDPITVYRRRLLFWELVAQELPMSLGTGRPPSMHLDFTNCKLPVRELKDAANIIDEHGVRRYSFVRDVLWQAIKLTIGSQVPSYSAILELDRKISAGGPLPGMGVKGGPLSESPSLSHGPPSSGVPSHSPPSVPLSHGAYTGRLSPPTSPNVLLGIFSRCYVQMYIHRPFFAKAFLDYPADPMHSPYGVSVRTTYAVAQKFFDTLKALLQGRPILCQRFFFLWLQAFSAAIAVGFVATKIPEMDMARGAFEKLSYVIELFEQGGAQSHRAQMSLVGISQIERSDIVPDHYPRQPILRELHRKAYVRLVHTPGSAPEFNANDAADHLSSFVGRTKFKLLSSQNQSPASSAGSLESNQDDVHVFPGTDLTPLYNWDQDVGALMQSDPVQDTVLPNDALTAFGAGASYDVCRSYLDFVPRNSPFSSGYPGNPGRVIQSSEVPVEMGHMAYFSDFPNSIAPLARTHSTEFPS</sequence>
<dbReference type="GO" id="GO:0006351">
    <property type="term" value="P:DNA-templated transcription"/>
    <property type="evidence" value="ECO:0007669"/>
    <property type="project" value="InterPro"/>
</dbReference>
<keyword evidence="2" id="KW-0479">Metal-binding</keyword>
<comment type="subcellular location">
    <subcellularLocation>
        <location evidence="1">Nucleus</location>
    </subcellularLocation>
</comment>
<dbReference type="PROSITE" id="PS00463">
    <property type="entry name" value="ZN2_CY6_FUNGAL_1"/>
    <property type="match status" value="1"/>
</dbReference>
<feature type="domain" description="Zn(2)-C6 fungal-type" evidence="5">
    <location>
        <begin position="11"/>
        <end position="40"/>
    </location>
</feature>
<dbReference type="InParanoid" id="A0A165TW96"/>
<proteinExistence type="predicted"/>
<feature type="compositionally biased region" description="Low complexity" evidence="4">
    <location>
        <begin position="474"/>
        <end position="493"/>
    </location>
</feature>
<dbReference type="PANTHER" id="PTHR31001">
    <property type="entry name" value="UNCHARACTERIZED TRANSCRIPTIONAL REGULATORY PROTEIN"/>
    <property type="match status" value="1"/>
</dbReference>
<feature type="region of interest" description="Disordered" evidence="4">
    <location>
        <begin position="467"/>
        <end position="506"/>
    </location>
</feature>
<dbReference type="EMBL" id="KV425563">
    <property type="protein sequence ID" value="KZT27270.1"/>
    <property type="molecule type" value="Genomic_DNA"/>
</dbReference>
<name>A0A165TW96_9AGAM</name>
<dbReference type="InterPro" id="IPR007219">
    <property type="entry name" value="XnlR_reg_dom"/>
</dbReference>
<evidence type="ECO:0000313" key="7">
    <source>
        <dbReference type="Proteomes" id="UP000076761"/>
    </source>
</evidence>
<dbReference type="OrthoDB" id="2269373at2759"/>
<protein>
    <recommendedName>
        <fullName evidence="5">Zn(2)-C6 fungal-type domain-containing protein</fullName>
    </recommendedName>
</protein>
<evidence type="ECO:0000256" key="1">
    <source>
        <dbReference type="ARBA" id="ARBA00004123"/>
    </source>
</evidence>
<dbReference type="AlphaFoldDB" id="A0A165TW96"/>
<dbReference type="InterPro" id="IPR001138">
    <property type="entry name" value="Zn2Cys6_DnaBD"/>
</dbReference>
<dbReference type="InterPro" id="IPR036864">
    <property type="entry name" value="Zn2-C6_fun-type_DNA-bd_sf"/>
</dbReference>
<keyword evidence="3" id="KW-0539">Nucleus</keyword>
<dbReference type="STRING" id="1314782.A0A165TW96"/>
<feature type="region of interest" description="Disordered" evidence="4">
    <location>
        <begin position="104"/>
        <end position="134"/>
    </location>
</feature>
<dbReference type="GO" id="GO:0008270">
    <property type="term" value="F:zinc ion binding"/>
    <property type="evidence" value="ECO:0007669"/>
    <property type="project" value="InterPro"/>
</dbReference>
<accession>A0A165TW96</accession>
<dbReference type="Pfam" id="PF04082">
    <property type="entry name" value="Fungal_trans"/>
    <property type="match status" value="1"/>
</dbReference>
<dbReference type="Proteomes" id="UP000076761">
    <property type="component" value="Unassembled WGS sequence"/>
</dbReference>
<evidence type="ECO:0000259" key="5">
    <source>
        <dbReference type="PROSITE" id="PS50048"/>
    </source>
</evidence>